<dbReference type="RefSeq" id="WP_321563969.1">
    <property type="nucleotide sequence ID" value="NZ_CP139558.1"/>
</dbReference>
<evidence type="ECO:0000313" key="1">
    <source>
        <dbReference type="EMBL" id="WPU94855.1"/>
    </source>
</evidence>
<gene>
    <name evidence="1" type="ORF">SNE25_04895</name>
</gene>
<protein>
    <submittedName>
        <fullName evidence="1">Uncharacterized protein</fullName>
    </submittedName>
</protein>
<sequence>MEYLLAKLFKSNMIRVLLMLFFLELHASLSPGSQIRYVCFDIPWCI</sequence>
<organism evidence="1 2">
    <name type="scientific">Mucilaginibacter sabulilitoris</name>
    <dbReference type="NCBI Taxonomy" id="1173583"/>
    <lineage>
        <taxon>Bacteria</taxon>
        <taxon>Pseudomonadati</taxon>
        <taxon>Bacteroidota</taxon>
        <taxon>Sphingobacteriia</taxon>
        <taxon>Sphingobacteriales</taxon>
        <taxon>Sphingobacteriaceae</taxon>
        <taxon>Mucilaginibacter</taxon>
    </lineage>
</organism>
<accession>A0ABZ0TUP2</accession>
<evidence type="ECO:0000313" key="2">
    <source>
        <dbReference type="Proteomes" id="UP001324380"/>
    </source>
</evidence>
<dbReference type="EMBL" id="CP139558">
    <property type="protein sequence ID" value="WPU94855.1"/>
    <property type="molecule type" value="Genomic_DNA"/>
</dbReference>
<name>A0ABZ0TUP2_9SPHI</name>
<keyword evidence="2" id="KW-1185">Reference proteome</keyword>
<reference evidence="1 2" key="1">
    <citation type="submission" date="2023-11" db="EMBL/GenBank/DDBJ databases">
        <title>Analysis of the Genomes of Mucilaginibacter gossypii cycad 4 and M. sabulilitoris SNA2: microbes with the potential for plant growth promotion.</title>
        <authorList>
            <person name="Hirsch A.M."/>
            <person name="Humm E."/>
            <person name="Rubbi M."/>
            <person name="Del Vecchio G."/>
            <person name="Ha S.M."/>
            <person name="Pellegrini M."/>
            <person name="Gunsalus R.P."/>
        </authorList>
    </citation>
    <scope>NUCLEOTIDE SEQUENCE [LARGE SCALE GENOMIC DNA]</scope>
    <source>
        <strain evidence="1 2">SNA2</strain>
    </source>
</reference>
<proteinExistence type="predicted"/>
<dbReference type="Proteomes" id="UP001324380">
    <property type="component" value="Chromosome"/>
</dbReference>